<feature type="compositionally biased region" description="Pro residues" evidence="1">
    <location>
        <begin position="609"/>
        <end position="619"/>
    </location>
</feature>
<feature type="compositionally biased region" description="Pro residues" evidence="1">
    <location>
        <begin position="766"/>
        <end position="776"/>
    </location>
</feature>
<feature type="region of interest" description="Disordered" evidence="1">
    <location>
        <begin position="666"/>
        <end position="878"/>
    </location>
</feature>
<feature type="compositionally biased region" description="Pro residues" evidence="1">
    <location>
        <begin position="639"/>
        <end position="653"/>
    </location>
</feature>
<feature type="compositionally biased region" description="Low complexity" evidence="1">
    <location>
        <begin position="687"/>
        <end position="697"/>
    </location>
</feature>
<feature type="compositionally biased region" description="Low complexity" evidence="1">
    <location>
        <begin position="620"/>
        <end position="638"/>
    </location>
</feature>
<evidence type="ECO:0000256" key="1">
    <source>
        <dbReference type="SAM" id="MobiDB-lite"/>
    </source>
</evidence>
<feature type="compositionally biased region" description="Pro residues" evidence="1">
    <location>
        <begin position="577"/>
        <end position="595"/>
    </location>
</feature>
<gene>
    <name evidence="2" type="ORF">CALVIDRAFT_306664</name>
</gene>
<protein>
    <submittedName>
        <fullName evidence="2">Uncharacterized protein</fullName>
    </submittedName>
</protein>
<dbReference type="STRING" id="1330018.A0A167IAX0"/>
<accession>A0A167IAX0</accession>
<evidence type="ECO:0000313" key="2">
    <source>
        <dbReference type="EMBL" id="KZO92464.1"/>
    </source>
</evidence>
<organism evidence="2 3">
    <name type="scientific">Calocera viscosa (strain TUFC12733)</name>
    <dbReference type="NCBI Taxonomy" id="1330018"/>
    <lineage>
        <taxon>Eukaryota</taxon>
        <taxon>Fungi</taxon>
        <taxon>Dikarya</taxon>
        <taxon>Basidiomycota</taxon>
        <taxon>Agaricomycotina</taxon>
        <taxon>Dacrymycetes</taxon>
        <taxon>Dacrymycetales</taxon>
        <taxon>Dacrymycetaceae</taxon>
        <taxon>Calocera</taxon>
    </lineage>
</organism>
<reference evidence="2 3" key="1">
    <citation type="journal article" date="2016" name="Mol. Biol. Evol.">
        <title>Comparative Genomics of Early-Diverging Mushroom-Forming Fungi Provides Insights into the Origins of Lignocellulose Decay Capabilities.</title>
        <authorList>
            <person name="Nagy L.G."/>
            <person name="Riley R."/>
            <person name="Tritt A."/>
            <person name="Adam C."/>
            <person name="Daum C."/>
            <person name="Floudas D."/>
            <person name="Sun H."/>
            <person name="Yadav J.S."/>
            <person name="Pangilinan J."/>
            <person name="Larsson K.H."/>
            <person name="Matsuura K."/>
            <person name="Barry K."/>
            <person name="Labutti K."/>
            <person name="Kuo R."/>
            <person name="Ohm R.A."/>
            <person name="Bhattacharya S.S."/>
            <person name="Shirouzu T."/>
            <person name="Yoshinaga Y."/>
            <person name="Martin F.M."/>
            <person name="Grigoriev I.V."/>
            <person name="Hibbett D.S."/>
        </authorList>
    </citation>
    <scope>NUCLEOTIDE SEQUENCE [LARGE SCALE GENOMIC DNA]</scope>
    <source>
        <strain evidence="2 3">TUFC12733</strain>
    </source>
</reference>
<feature type="compositionally biased region" description="Pro residues" evidence="1">
    <location>
        <begin position="730"/>
        <end position="749"/>
    </location>
</feature>
<dbReference type="Proteomes" id="UP000076738">
    <property type="component" value="Unassembled WGS sequence"/>
</dbReference>
<dbReference type="PANTHER" id="PTHR24216">
    <property type="entry name" value="PAXILLIN-RELATED"/>
    <property type="match status" value="1"/>
</dbReference>
<feature type="compositionally biased region" description="Pro residues" evidence="1">
    <location>
        <begin position="815"/>
        <end position="826"/>
    </location>
</feature>
<proteinExistence type="predicted"/>
<feature type="compositionally biased region" description="Low complexity" evidence="1">
    <location>
        <begin position="790"/>
        <end position="800"/>
    </location>
</feature>
<dbReference type="PANTHER" id="PTHR24216:SF65">
    <property type="entry name" value="PAXILLIN-LIKE PROTEIN 1"/>
    <property type="match status" value="1"/>
</dbReference>
<keyword evidence="3" id="KW-1185">Reference proteome</keyword>
<name>A0A167IAX0_CALVF</name>
<feature type="region of interest" description="Disordered" evidence="1">
    <location>
        <begin position="568"/>
        <end position="653"/>
    </location>
</feature>
<feature type="compositionally biased region" description="Low complexity" evidence="1">
    <location>
        <begin position="756"/>
        <end position="765"/>
    </location>
</feature>
<dbReference type="AlphaFoldDB" id="A0A167IAX0"/>
<evidence type="ECO:0000313" key="3">
    <source>
        <dbReference type="Proteomes" id="UP000076738"/>
    </source>
</evidence>
<dbReference type="EMBL" id="KV417310">
    <property type="protein sequence ID" value="KZO92464.1"/>
    <property type="molecule type" value="Genomic_DNA"/>
</dbReference>
<feature type="compositionally biased region" description="Low complexity" evidence="1">
    <location>
        <begin position="596"/>
        <end position="608"/>
    </location>
</feature>
<sequence length="878" mass="98167">MTLIYHLYRLNCCFTSAAQIFYITCHGVKTPLLEVETVLKILPWIGRVADSICHFDRSYWCIRLLQVHTFHEALSDIMAQPALLDISTFTCIAGLLKSATLRLMYDPFDELFPSLQALPWVSVACANLPLSHLRFQLDILRSIATGRLVVRLPTSEHDALFTLPIQNFTIDEAQTILHLLVRALCGAPDKASASICITLLKSVAFRIIFLKAFTANDLDDDQFDAVARICFLSWSPLEMTPLQTELAETSLVYVSLDEQINHIYSRLPHSANDSRFYPLLRLLAHRMNRHPEEKPTEDTMERLIRLVSEHVTCQWVASQHNIGDLVQNSEVLEGALRQLKSRKHITSDSKFHALRVMVAAYRVSGGNDGLLDDILMQLDQPDIEVFCFELQETSNPIQTLAAFWELMLYRIRFEAIRNTGPHTVIGYLVDLALSTMPFCTDEAAYVALLMLQFAYTCLVADSQRALFVALTQWFASHPVELESLGVEPLSKSAGTPVQPNMALLDNFRHTLSEQRVALGTVSSASGKIHLFPDPGDGYLEPRGHYIPVEFKPGQPTRLDATFRQAPRIGARYSRARPVPPSRHPQSPSYPSPFPSRQPVYPYPQSLPQSLPPSRIPSPSSPYQRRSPRTYVYPSYTLPPSLPPSRSPSPPFPPRVSSPLAWLYSPAQPPSVPPSRASFPSFPPRSPSPRAQLSTTPSYRPPSLPPSRASFPSFPPRSPSPRAQLSTTPSYRPPSLPPSRPSSPSFPPRSPVLGAQLTSPPLYLPTSLPPSRSPSPSPSSQIPREISRVYIPNSLQSILPPSQSPSPSSPSQRPRPISPPRLYPAIPPYRSRNPRSQPQRREPSERPLNPAPPDYSNWRSPSEAKFPAQGGYDRSRQNY</sequence>
<feature type="compositionally biased region" description="Low complexity" evidence="1">
    <location>
        <begin position="827"/>
        <end position="836"/>
    </location>
</feature>